<dbReference type="RefSeq" id="WP_378292033.1">
    <property type="nucleotide sequence ID" value="NZ_JBHULE010000019.1"/>
</dbReference>
<evidence type="ECO:0000313" key="1">
    <source>
        <dbReference type="EMBL" id="MFD2562983.1"/>
    </source>
</evidence>
<comment type="caution">
    <text evidence="1">The sequence shown here is derived from an EMBL/GenBank/DDBJ whole genome shotgun (WGS) entry which is preliminary data.</text>
</comment>
<gene>
    <name evidence="1" type="ORF">ACFSR1_09925</name>
</gene>
<dbReference type="Proteomes" id="UP001597319">
    <property type="component" value="Unassembled WGS sequence"/>
</dbReference>
<keyword evidence="2" id="KW-1185">Reference proteome</keyword>
<reference evidence="2" key="1">
    <citation type="journal article" date="2019" name="Int. J. Syst. Evol. Microbiol.">
        <title>The Global Catalogue of Microorganisms (GCM) 10K type strain sequencing project: providing services to taxonomists for standard genome sequencing and annotation.</title>
        <authorList>
            <consortium name="The Broad Institute Genomics Platform"/>
            <consortium name="The Broad Institute Genome Sequencing Center for Infectious Disease"/>
            <person name="Wu L."/>
            <person name="Ma J."/>
        </authorList>
    </citation>
    <scope>NUCLEOTIDE SEQUENCE [LARGE SCALE GENOMIC DNA]</scope>
    <source>
        <strain evidence="2">KCTC 52274</strain>
    </source>
</reference>
<dbReference type="EMBL" id="JBHULE010000019">
    <property type="protein sequence ID" value="MFD2562983.1"/>
    <property type="molecule type" value="Genomic_DNA"/>
</dbReference>
<sequence length="287" mass="33779">MIAKIYIKGLIVLMTCFSSNQFDTVNGKLKSSRLREQLATDFQEILEFSEKMRLYGVTQENFETYFHNGAIKSFNFHQSSYYIKQSKLNRIIEKKLIHHLDVKHPIKQLSKHPSKTLKDSDVLNTFSGEWSGKWKSMPVRHLWLSFKEINLEINEFFKIIGFQTCFTGDGFGWNYLIQKGEEIIILGHVYHFNAKGKLDYENPHYALVNDQSQLTWVSDNHIYYEFVCDNKKHKNERHYVITALPYSRENKLKFDTPIQAIYTSSNSVNYSTKIKKPLNNVPHYKAQ</sequence>
<accession>A0ABW5LDL1</accession>
<organism evidence="1 2">
    <name type="scientific">Aquimarina rubra</name>
    <dbReference type="NCBI Taxonomy" id="1920033"/>
    <lineage>
        <taxon>Bacteria</taxon>
        <taxon>Pseudomonadati</taxon>
        <taxon>Bacteroidota</taxon>
        <taxon>Flavobacteriia</taxon>
        <taxon>Flavobacteriales</taxon>
        <taxon>Flavobacteriaceae</taxon>
        <taxon>Aquimarina</taxon>
    </lineage>
</organism>
<evidence type="ECO:0000313" key="2">
    <source>
        <dbReference type="Proteomes" id="UP001597319"/>
    </source>
</evidence>
<protein>
    <submittedName>
        <fullName evidence="1">Uncharacterized protein</fullName>
    </submittedName>
</protein>
<name>A0ABW5LDL1_9FLAO</name>
<proteinExistence type="predicted"/>